<name>A0A814XCW1_9BILA</name>
<feature type="domain" description="Seven cysteines N-terminal" evidence="8">
    <location>
        <begin position="25"/>
        <end position="113"/>
    </location>
</feature>
<dbReference type="InterPro" id="IPR013783">
    <property type="entry name" value="Ig-like_fold"/>
</dbReference>
<dbReference type="InterPro" id="IPR011106">
    <property type="entry name" value="MANSC_N"/>
</dbReference>
<dbReference type="SMART" id="SM00765">
    <property type="entry name" value="MANEC"/>
    <property type="match status" value="1"/>
</dbReference>
<accession>A0A814XCW1</accession>
<dbReference type="InterPro" id="IPR013980">
    <property type="entry name" value="MANSC_dom"/>
</dbReference>
<feature type="chain" id="PRO_5032664596" description="Seven cysteines N-terminal domain-containing protein" evidence="7">
    <location>
        <begin position="23"/>
        <end position="941"/>
    </location>
</feature>
<feature type="signal peptide" evidence="7">
    <location>
        <begin position="1"/>
        <end position="22"/>
    </location>
</feature>
<evidence type="ECO:0000256" key="5">
    <source>
        <dbReference type="SAM" id="MobiDB-lite"/>
    </source>
</evidence>
<evidence type="ECO:0000256" key="7">
    <source>
        <dbReference type="SAM" id="SignalP"/>
    </source>
</evidence>
<dbReference type="Pfam" id="PF22352">
    <property type="entry name" value="K319L-like_PKD"/>
    <property type="match status" value="2"/>
</dbReference>
<dbReference type="CDD" id="cd00146">
    <property type="entry name" value="PKD"/>
    <property type="match status" value="1"/>
</dbReference>
<dbReference type="Pfam" id="PF23597">
    <property type="entry name" value="KIAA0319_N"/>
    <property type="match status" value="1"/>
</dbReference>
<organism evidence="9 10">
    <name type="scientific">Rotaria magnacalcarata</name>
    <dbReference type="NCBI Taxonomy" id="392030"/>
    <lineage>
        <taxon>Eukaryota</taxon>
        <taxon>Metazoa</taxon>
        <taxon>Spiralia</taxon>
        <taxon>Gnathifera</taxon>
        <taxon>Rotifera</taxon>
        <taxon>Eurotatoria</taxon>
        <taxon>Bdelloidea</taxon>
        <taxon>Philodinida</taxon>
        <taxon>Philodinidae</taxon>
        <taxon>Rotaria</taxon>
    </lineage>
</organism>
<dbReference type="Proteomes" id="UP000663834">
    <property type="component" value="Unassembled WGS sequence"/>
</dbReference>
<dbReference type="InterPro" id="IPR029865">
    <property type="entry name" value="KIAA0319-like"/>
</dbReference>
<evidence type="ECO:0000256" key="1">
    <source>
        <dbReference type="ARBA" id="ARBA00004370"/>
    </source>
</evidence>
<protein>
    <recommendedName>
        <fullName evidence="8">Seven cysteines N-terminal domain-containing protein</fullName>
    </recommendedName>
</protein>
<evidence type="ECO:0000313" key="9">
    <source>
        <dbReference type="EMBL" id="CAF1212396.1"/>
    </source>
</evidence>
<feature type="transmembrane region" description="Helical" evidence="6">
    <location>
        <begin position="797"/>
        <end position="826"/>
    </location>
</feature>
<dbReference type="PANTHER" id="PTHR46182:SF2">
    <property type="entry name" value="FI19480P1"/>
    <property type="match status" value="1"/>
</dbReference>
<evidence type="ECO:0000259" key="8">
    <source>
        <dbReference type="SMART" id="SM00765"/>
    </source>
</evidence>
<keyword evidence="2 7" id="KW-0732">Signal</keyword>
<keyword evidence="6" id="KW-0812">Transmembrane</keyword>
<feature type="region of interest" description="Disordered" evidence="5">
    <location>
        <begin position="921"/>
        <end position="941"/>
    </location>
</feature>
<comment type="caution">
    <text evidence="9">The sequence shown here is derived from an EMBL/GenBank/DDBJ whole genome shotgun (WGS) entry which is preliminary data.</text>
</comment>
<evidence type="ECO:0000256" key="4">
    <source>
        <dbReference type="ARBA" id="ARBA00023180"/>
    </source>
</evidence>
<reference evidence="9" key="1">
    <citation type="submission" date="2021-02" db="EMBL/GenBank/DDBJ databases">
        <authorList>
            <person name="Nowell W R."/>
        </authorList>
    </citation>
    <scope>NUCLEOTIDE SEQUENCE</scope>
</reference>
<dbReference type="Gene3D" id="2.60.40.10">
    <property type="entry name" value="Immunoglobulins"/>
    <property type="match status" value="4"/>
</dbReference>
<keyword evidence="3 6" id="KW-0472">Membrane</keyword>
<proteinExistence type="predicted"/>
<dbReference type="AlphaFoldDB" id="A0A814XCW1"/>
<evidence type="ECO:0000313" key="10">
    <source>
        <dbReference type="Proteomes" id="UP000663834"/>
    </source>
</evidence>
<dbReference type="OrthoDB" id="536372at2759"/>
<evidence type="ECO:0000256" key="6">
    <source>
        <dbReference type="SAM" id="Phobius"/>
    </source>
</evidence>
<gene>
    <name evidence="9" type="ORF">KQP761_LOCUS399</name>
</gene>
<dbReference type="PANTHER" id="PTHR46182">
    <property type="entry name" value="FI19480P1"/>
    <property type="match status" value="1"/>
</dbReference>
<dbReference type="EMBL" id="CAJNOW010000029">
    <property type="protein sequence ID" value="CAF1212396.1"/>
    <property type="molecule type" value="Genomic_DNA"/>
</dbReference>
<keyword evidence="4" id="KW-0325">Glycoprotein</keyword>
<dbReference type="GO" id="GO:0001764">
    <property type="term" value="P:neuron migration"/>
    <property type="evidence" value="ECO:0007669"/>
    <property type="project" value="TreeGrafter"/>
</dbReference>
<comment type="subcellular location">
    <subcellularLocation>
        <location evidence="1">Membrane</location>
    </subcellularLocation>
</comment>
<evidence type="ECO:0000256" key="3">
    <source>
        <dbReference type="ARBA" id="ARBA00023136"/>
    </source>
</evidence>
<dbReference type="GO" id="GO:0016020">
    <property type="term" value="C:membrane"/>
    <property type="evidence" value="ECO:0007669"/>
    <property type="project" value="UniProtKB-SubCell"/>
</dbReference>
<sequence>MLVLKLTLLVLLCFSFQTFGHSKPNDIDVCSIWSNDWKFNVDLKDLIHTNVKPAAGQNAGKFSKIHVNEWDECVAQCCQFSRCNVAYWVSSTCLHIECSSDEMCQPIEMADTHLSDDVFYLRIRSVRLTAAAADYDDTGFDECNETKLCPMNEKCEQVSINAELKRNVCLCDGDGEFRRIKGVCRQYLPRTKPCAVYEADSENNHNDDDLDTGNRGQCRKNEECLPPSDRAKHGYCQCKLGFTRLDSSRKCVVDNKEEQSTEVHVESSTKSISSSSLGDFIVEAGDDQIITLPKDEVDLNGRVLHKSNKSEVDLSILNIDVSNQSDLASHVVVKQLRAGIYEFELKLNNKQGATLASDVIKIEVISKATSVPPLVVKVISPVSVRLPQTIIKLEASVEPSSRHVTYRWTYKNDGPVMPLIENMNTSDLLISNIRAGTYSFQLDVMDNSDNQQTKTVQLIAAGDPIEARVTSRREVVFWPSNDVLLDGTSSIIEQQTHISWTLLSNDHKLDANTIEIISPHSLKTRISNLRIGQYKFQLALVTKDERYTSKTDVLVIVYSQNGQPPKISINLETKSVNILNNLIILNASKTTADYGIAKWQWTKSPLCPAIGHFINNSSSSPIAYVTNLIEGQYIFILQVLDDRQQMSEMNITVNVNGVPDAENLIELVFSSKSYLHQQTLDNLLAQIRVFLIDLLPNIHINMVGMLNENILLVKGKDFKTDLIISPKILANHLQDKLKSLRSASNMNIMSIDTYLCLSDCSNHGKCNHKTKRCICHNYYMENWFKYILQREPNCDFVIHYFVIITSISSIFSLIFCWFCTCCCLRWRRRRNLLERRKRIRYQLLDENDDEGAYDSTEKKKEKSRFFTKNKTNKSNIVISASDQSDENGEQTLYDKPLLTAKASMNSPNLRNRGLTVAVQDSNGIPVCDNVQSQKSSEHGLA</sequence>
<dbReference type="GO" id="GO:0031410">
    <property type="term" value="C:cytoplasmic vesicle"/>
    <property type="evidence" value="ECO:0007669"/>
    <property type="project" value="TreeGrafter"/>
</dbReference>
<evidence type="ECO:0000256" key="2">
    <source>
        <dbReference type="ARBA" id="ARBA00022729"/>
    </source>
</evidence>
<keyword evidence="6" id="KW-1133">Transmembrane helix</keyword>